<organism evidence="1 2">
    <name type="scientific">Massarina eburnea CBS 473.64</name>
    <dbReference type="NCBI Taxonomy" id="1395130"/>
    <lineage>
        <taxon>Eukaryota</taxon>
        <taxon>Fungi</taxon>
        <taxon>Dikarya</taxon>
        <taxon>Ascomycota</taxon>
        <taxon>Pezizomycotina</taxon>
        <taxon>Dothideomycetes</taxon>
        <taxon>Pleosporomycetidae</taxon>
        <taxon>Pleosporales</taxon>
        <taxon>Massarineae</taxon>
        <taxon>Massarinaceae</taxon>
        <taxon>Massarina</taxon>
    </lineage>
</organism>
<keyword evidence="2" id="KW-1185">Reference proteome</keyword>
<dbReference type="EMBL" id="MU006853">
    <property type="protein sequence ID" value="KAF2634195.1"/>
    <property type="molecule type" value="Genomic_DNA"/>
</dbReference>
<dbReference type="Proteomes" id="UP000799753">
    <property type="component" value="Unassembled WGS sequence"/>
</dbReference>
<reference evidence="1" key="1">
    <citation type="journal article" date="2020" name="Stud. Mycol.">
        <title>101 Dothideomycetes genomes: a test case for predicting lifestyles and emergence of pathogens.</title>
        <authorList>
            <person name="Haridas S."/>
            <person name="Albert R."/>
            <person name="Binder M."/>
            <person name="Bloem J."/>
            <person name="Labutti K."/>
            <person name="Salamov A."/>
            <person name="Andreopoulos B."/>
            <person name="Baker S."/>
            <person name="Barry K."/>
            <person name="Bills G."/>
            <person name="Bluhm B."/>
            <person name="Cannon C."/>
            <person name="Castanera R."/>
            <person name="Culley D."/>
            <person name="Daum C."/>
            <person name="Ezra D."/>
            <person name="Gonzalez J."/>
            <person name="Henrissat B."/>
            <person name="Kuo A."/>
            <person name="Liang C."/>
            <person name="Lipzen A."/>
            <person name="Lutzoni F."/>
            <person name="Magnuson J."/>
            <person name="Mondo S."/>
            <person name="Nolan M."/>
            <person name="Ohm R."/>
            <person name="Pangilinan J."/>
            <person name="Park H.-J."/>
            <person name="Ramirez L."/>
            <person name="Alfaro M."/>
            <person name="Sun H."/>
            <person name="Tritt A."/>
            <person name="Yoshinaga Y."/>
            <person name="Zwiers L.-H."/>
            <person name="Turgeon B."/>
            <person name="Goodwin S."/>
            <person name="Spatafora J."/>
            <person name="Crous P."/>
            <person name="Grigoriev I."/>
        </authorList>
    </citation>
    <scope>NUCLEOTIDE SEQUENCE</scope>
    <source>
        <strain evidence="1">CBS 473.64</strain>
    </source>
</reference>
<accession>A0A6A6RGE2</accession>
<name>A0A6A6RGE2_9PLEO</name>
<proteinExistence type="predicted"/>
<evidence type="ECO:0000313" key="1">
    <source>
        <dbReference type="EMBL" id="KAF2634195.1"/>
    </source>
</evidence>
<protein>
    <submittedName>
        <fullName evidence="1">Uncharacterized protein</fullName>
    </submittedName>
</protein>
<sequence length="170" mass="18673">MPSKPSSFDARTARVDACCPSLWAKSPHAGPLPGRPWPLETPLKLPSHILTHVHAVFTSPSHHTQSSPARALALQMRCDADADADAIQIRCALPAVQTMVKRHLGGSFHPSTPPPRSQFALRMRCGGGKTLTLTSRPVFLRIPLFERHRWSLGAWPSVGRRKCGQHACRL</sequence>
<gene>
    <name evidence="1" type="ORF">P280DRAFT_298932</name>
</gene>
<dbReference type="AlphaFoldDB" id="A0A6A6RGE2"/>
<evidence type="ECO:0000313" key="2">
    <source>
        <dbReference type="Proteomes" id="UP000799753"/>
    </source>
</evidence>